<evidence type="ECO:0000256" key="3">
    <source>
        <dbReference type="PROSITE-ProRule" id="PRU00023"/>
    </source>
</evidence>
<dbReference type="EMBL" id="JAUJDW010000229">
    <property type="protein sequence ID" value="KAK0610213.1"/>
    <property type="molecule type" value="Genomic_DNA"/>
</dbReference>
<accession>A0AA39WAG8</accession>
<dbReference type="SMART" id="SM00248">
    <property type="entry name" value="ANK"/>
    <property type="match status" value="3"/>
</dbReference>
<dbReference type="InterPro" id="IPR050745">
    <property type="entry name" value="Multifunctional_regulatory"/>
</dbReference>
<dbReference type="PANTHER" id="PTHR24189">
    <property type="entry name" value="MYOTROPHIN"/>
    <property type="match status" value="1"/>
</dbReference>
<organism evidence="4 5">
    <name type="scientific">Lasiodiplodia hormozganensis</name>
    <dbReference type="NCBI Taxonomy" id="869390"/>
    <lineage>
        <taxon>Eukaryota</taxon>
        <taxon>Fungi</taxon>
        <taxon>Dikarya</taxon>
        <taxon>Ascomycota</taxon>
        <taxon>Pezizomycotina</taxon>
        <taxon>Dothideomycetes</taxon>
        <taxon>Dothideomycetes incertae sedis</taxon>
        <taxon>Botryosphaeriales</taxon>
        <taxon>Botryosphaeriaceae</taxon>
        <taxon>Lasiodiplodia</taxon>
    </lineage>
</organism>
<evidence type="ECO:0000313" key="5">
    <source>
        <dbReference type="Proteomes" id="UP001175001"/>
    </source>
</evidence>
<dbReference type="Proteomes" id="UP001175001">
    <property type="component" value="Unassembled WGS sequence"/>
</dbReference>
<reference evidence="4" key="1">
    <citation type="submission" date="2023-06" db="EMBL/GenBank/DDBJ databases">
        <title>Multi-omics analyses reveal the molecular pathogenesis toolkit of Lasiodiplodia hormozganensis, a cross-kingdom pathogen.</title>
        <authorList>
            <person name="Felix C."/>
            <person name="Meneses R."/>
            <person name="Goncalves M.F.M."/>
            <person name="Tilleman L."/>
            <person name="Duarte A.S."/>
            <person name="Jorrin-Novo J.V."/>
            <person name="Van De Peer Y."/>
            <person name="Deforce D."/>
            <person name="Van Nieuwerburgh F."/>
            <person name="Esteves A.C."/>
            <person name="Alves A."/>
        </authorList>
    </citation>
    <scope>NUCLEOTIDE SEQUENCE</scope>
    <source>
        <strain evidence="4">CBS 339.90</strain>
    </source>
</reference>
<keyword evidence="1" id="KW-0677">Repeat</keyword>
<sequence>MAARIRRLRNELKAGPENVTVERVQEDFNKVDGLYGRAKLDFVPILEIAARTGRVDIIQTLLYNGCELSAPIYQAAVNGGSTAVFEAFLQSGQWEINYPCMKDDQPVLGFVCKDLTLTNWFFENGADPNIMNSKGVTPLSKAVGDAPSEMVEYFIQHGGLVDRGWLFNYAVRRDSEEIEVVDILVRHLKILKSEDMGEVVKCLNRVEYDGHFDDCHIYNRPFTPLNEAVANGKEALVRHLISKGADPNTPDGWNRNALEWAEQLHPELEDVIKNPLG</sequence>
<evidence type="ECO:0000256" key="2">
    <source>
        <dbReference type="ARBA" id="ARBA00023043"/>
    </source>
</evidence>
<dbReference type="SUPFAM" id="SSF48403">
    <property type="entry name" value="Ankyrin repeat"/>
    <property type="match status" value="1"/>
</dbReference>
<dbReference type="Gene3D" id="1.25.40.20">
    <property type="entry name" value="Ankyrin repeat-containing domain"/>
    <property type="match status" value="1"/>
</dbReference>
<evidence type="ECO:0000313" key="4">
    <source>
        <dbReference type="EMBL" id="KAK0610213.1"/>
    </source>
</evidence>
<comment type="caution">
    <text evidence="4">The sequence shown here is derived from an EMBL/GenBank/DDBJ whole genome shotgun (WGS) entry which is preliminary data.</text>
</comment>
<name>A0AA39WAG8_9PEZI</name>
<dbReference type="AlphaFoldDB" id="A0AA39WAG8"/>
<proteinExistence type="predicted"/>
<dbReference type="InterPro" id="IPR002110">
    <property type="entry name" value="Ankyrin_rpt"/>
</dbReference>
<evidence type="ECO:0000256" key="1">
    <source>
        <dbReference type="ARBA" id="ARBA00022737"/>
    </source>
</evidence>
<dbReference type="PROSITE" id="PS50297">
    <property type="entry name" value="ANK_REP_REGION"/>
    <property type="match status" value="1"/>
</dbReference>
<gene>
    <name evidence="4" type="ORF">DIS24_g12164</name>
</gene>
<dbReference type="Pfam" id="PF00023">
    <property type="entry name" value="Ank"/>
    <property type="match status" value="1"/>
</dbReference>
<protein>
    <submittedName>
        <fullName evidence="4">Uncharacterized protein</fullName>
    </submittedName>
</protein>
<dbReference type="PROSITE" id="PS50088">
    <property type="entry name" value="ANK_REPEAT"/>
    <property type="match status" value="1"/>
</dbReference>
<feature type="repeat" description="ANK" evidence="3">
    <location>
        <begin position="220"/>
        <end position="252"/>
    </location>
</feature>
<dbReference type="InterPro" id="IPR036770">
    <property type="entry name" value="Ankyrin_rpt-contain_sf"/>
</dbReference>
<keyword evidence="5" id="KW-1185">Reference proteome</keyword>
<keyword evidence="2 3" id="KW-0040">ANK repeat</keyword>